<dbReference type="PROSITE" id="PS51257">
    <property type="entry name" value="PROKAR_LIPOPROTEIN"/>
    <property type="match status" value="1"/>
</dbReference>
<evidence type="ECO:0000256" key="1">
    <source>
        <dbReference type="SAM" id="SignalP"/>
    </source>
</evidence>
<proteinExistence type="predicted"/>
<keyword evidence="4" id="KW-1185">Reference proteome</keyword>
<reference key="2">
    <citation type="submission" date="2011-04" db="EMBL/GenBank/DDBJ databases">
        <title>Complete sequence of chromosome of Haliscomenobacter hydrossis DSM 1100.</title>
        <authorList>
            <consortium name="US DOE Joint Genome Institute (JGI-PGF)"/>
            <person name="Lucas S."/>
            <person name="Han J."/>
            <person name="Lapidus A."/>
            <person name="Bruce D."/>
            <person name="Goodwin L."/>
            <person name="Pitluck S."/>
            <person name="Peters L."/>
            <person name="Kyrpides N."/>
            <person name="Mavromatis K."/>
            <person name="Ivanova N."/>
            <person name="Ovchinnikova G."/>
            <person name="Pagani I."/>
            <person name="Daligault H."/>
            <person name="Detter J.C."/>
            <person name="Han C."/>
            <person name="Land M."/>
            <person name="Hauser L."/>
            <person name="Markowitz V."/>
            <person name="Cheng J.-F."/>
            <person name="Hugenholtz P."/>
            <person name="Woyke T."/>
            <person name="Wu D."/>
            <person name="Verbarg S."/>
            <person name="Frueling A."/>
            <person name="Brambilla E."/>
            <person name="Klenk H.-P."/>
            <person name="Eisen J.A."/>
        </authorList>
    </citation>
    <scope>NUCLEOTIDE SEQUENCE</scope>
    <source>
        <strain>DSM 1100</strain>
    </source>
</reference>
<reference evidence="3 4" key="1">
    <citation type="journal article" date="2011" name="Stand. Genomic Sci.">
        <title>Complete genome sequence of Haliscomenobacter hydrossis type strain (O).</title>
        <authorList>
            <consortium name="US DOE Joint Genome Institute (JGI-PGF)"/>
            <person name="Daligault H."/>
            <person name="Lapidus A."/>
            <person name="Zeytun A."/>
            <person name="Nolan M."/>
            <person name="Lucas S."/>
            <person name="Del Rio T.G."/>
            <person name="Tice H."/>
            <person name="Cheng J.F."/>
            <person name="Tapia R."/>
            <person name="Han C."/>
            <person name="Goodwin L."/>
            <person name="Pitluck S."/>
            <person name="Liolios K."/>
            <person name="Pagani I."/>
            <person name="Ivanova N."/>
            <person name="Huntemann M."/>
            <person name="Mavromatis K."/>
            <person name="Mikhailova N."/>
            <person name="Pati A."/>
            <person name="Chen A."/>
            <person name="Palaniappan K."/>
            <person name="Land M."/>
            <person name="Hauser L."/>
            <person name="Brambilla E.M."/>
            <person name="Rohde M."/>
            <person name="Verbarg S."/>
            <person name="Goker M."/>
            <person name="Bristow J."/>
            <person name="Eisen J.A."/>
            <person name="Markowitz V."/>
            <person name="Hugenholtz P."/>
            <person name="Kyrpides N.C."/>
            <person name="Klenk H.P."/>
            <person name="Woyke T."/>
        </authorList>
    </citation>
    <scope>NUCLEOTIDE SEQUENCE [LARGE SCALE GENOMIC DNA]</scope>
    <source>
        <strain evidence="4">ATCC 27775 / DSM 1100 / LMG 10767 / O</strain>
    </source>
</reference>
<dbReference type="HOGENOM" id="CLU_1194289_0_0_10"/>
<dbReference type="AlphaFoldDB" id="F4KZW2"/>
<dbReference type="OrthoDB" id="1115882at2"/>
<dbReference type="Proteomes" id="UP000008461">
    <property type="component" value="Chromosome"/>
</dbReference>
<dbReference type="KEGG" id="hhy:Halhy_3680"/>
<evidence type="ECO:0000313" key="4">
    <source>
        <dbReference type="Proteomes" id="UP000008461"/>
    </source>
</evidence>
<dbReference type="InterPro" id="IPR025164">
    <property type="entry name" value="Toastrack_DUF4097"/>
</dbReference>
<dbReference type="eggNOG" id="COG3595">
    <property type="taxonomic scope" value="Bacteria"/>
</dbReference>
<gene>
    <name evidence="3" type="ordered locus">Halhy_3680</name>
</gene>
<evidence type="ECO:0000259" key="2">
    <source>
        <dbReference type="Pfam" id="PF13349"/>
    </source>
</evidence>
<name>F4KZW2_HALH1</name>
<protein>
    <recommendedName>
        <fullName evidence="2">DUF4097 domain-containing protein</fullName>
    </recommendedName>
</protein>
<dbReference type="Pfam" id="PF13349">
    <property type="entry name" value="DUF4097"/>
    <property type="match status" value="1"/>
</dbReference>
<keyword evidence="1" id="KW-0732">Signal</keyword>
<feature type="domain" description="DUF4097" evidence="2">
    <location>
        <begin position="146"/>
        <end position="241"/>
    </location>
</feature>
<dbReference type="RefSeq" id="WP_013766071.1">
    <property type="nucleotide sequence ID" value="NC_015510.1"/>
</dbReference>
<sequence>MKNLIFLCLILLSGCTGHAQNSPAAPAQTQPKSGDATDFTYAMPSGKKAVLKLPFARTITVKTWDKAELKLTTILKTTREEYKQIHTMEVVDGQEELNVKTDFKKDFFRDKGWNRDRSFWCNNCDSLLNAGVSNIDCYCLRIDYEITLPAGTSLALETISGDIEIRGHNGPLRAKTISGFVDIDRPLSTAADLEFKSVTGEIYTDFDIKLNDNSSAYSKRVAASLNGGGSSVKAESVSGDIYFRKRGK</sequence>
<accession>F4KZW2</accession>
<dbReference type="EMBL" id="CP002691">
    <property type="protein sequence ID" value="AEE51532.1"/>
    <property type="molecule type" value="Genomic_DNA"/>
</dbReference>
<dbReference type="STRING" id="760192.Halhy_3680"/>
<organism evidence="3 4">
    <name type="scientific">Haliscomenobacter hydrossis (strain ATCC 27775 / DSM 1100 / LMG 10767 / O)</name>
    <dbReference type="NCBI Taxonomy" id="760192"/>
    <lineage>
        <taxon>Bacteria</taxon>
        <taxon>Pseudomonadati</taxon>
        <taxon>Bacteroidota</taxon>
        <taxon>Saprospiria</taxon>
        <taxon>Saprospirales</taxon>
        <taxon>Haliscomenobacteraceae</taxon>
        <taxon>Haliscomenobacter</taxon>
    </lineage>
</organism>
<evidence type="ECO:0000313" key="3">
    <source>
        <dbReference type="EMBL" id="AEE51532.1"/>
    </source>
</evidence>
<feature type="chain" id="PRO_5003312346" description="DUF4097 domain-containing protein" evidence="1">
    <location>
        <begin position="20"/>
        <end position="248"/>
    </location>
</feature>
<feature type="signal peptide" evidence="1">
    <location>
        <begin position="1"/>
        <end position="19"/>
    </location>
</feature>